<evidence type="ECO:0000313" key="2">
    <source>
        <dbReference type="Proteomes" id="UP000007054"/>
    </source>
</evidence>
<gene>
    <name evidence="1" type="ordered locus">RUM_15810</name>
</gene>
<name>D4LDH4_RUMC1</name>
<dbReference type="Proteomes" id="UP000007054">
    <property type="component" value="Chromosome"/>
</dbReference>
<accession>D4LDH4</accession>
<evidence type="ECO:0000313" key="1">
    <source>
        <dbReference type="EMBL" id="CBL17669.1"/>
    </source>
</evidence>
<sequence length="14" mass="1628">MPEGLELYTFPESD</sequence>
<dbReference type="EMBL" id="FP929052">
    <property type="protein sequence ID" value="CBL17669.1"/>
    <property type="molecule type" value="Genomic_DNA"/>
</dbReference>
<dbReference type="HOGENOM" id="CLU_3435001_0_0_9"/>
<dbReference type="KEGG" id="rch:RUM_15810"/>
<organism evidence="1 2">
    <name type="scientific">Ruminococcus champanellensis (strain DSM 18848 / JCM 17042 / KCTC 15320 / 18P13)</name>
    <dbReference type="NCBI Taxonomy" id="213810"/>
    <lineage>
        <taxon>Bacteria</taxon>
        <taxon>Bacillati</taxon>
        <taxon>Bacillota</taxon>
        <taxon>Clostridia</taxon>
        <taxon>Eubacteriales</taxon>
        <taxon>Oscillospiraceae</taxon>
        <taxon>Ruminococcus</taxon>
    </lineage>
</organism>
<reference evidence="1" key="1">
    <citation type="submission" date="2010-03" db="EMBL/GenBank/DDBJ databases">
        <title>The genome sequence of Ruminococcus sp. 18P13.</title>
        <authorList>
            <consortium name="metaHIT consortium -- http://www.metahit.eu/"/>
            <person name="Pajon A."/>
            <person name="Turner K."/>
            <person name="Parkhill J."/>
            <person name="Bernalier A."/>
        </authorList>
    </citation>
    <scope>NUCLEOTIDE SEQUENCE [LARGE SCALE GENOMIC DNA]</scope>
    <source>
        <strain evidence="1">Type strain: 18P13</strain>
    </source>
</reference>
<proteinExistence type="predicted"/>
<dbReference type="STRING" id="213810.RUM_15810"/>
<protein>
    <submittedName>
        <fullName evidence="1">Uncharacterized protein</fullName>
    </submittedName>
</protein>
<reference evidence="1" key="2">
    <citation type="submission" date="2010-03" db="EMBL/GenBank/DDBJ databases">
        <authorList>
            <person name="Pajon A."/>
        </authorList>
    </citation>
    <scope>NUCLEOTIDE SEQUENCE</scope>
    <source>
        <strain evidence="1">Type strain: 18P13</strain>
    </source>
</reference>
<keyword evidence="2" id="KW-1185">Reference proteome</keyword>